<accession>A0A0V0WB20</accession>
<dbReference type="Proteomes" id="UP000054815">
    <property type="component" value="Unassembled WGS sequence"/>
</dbReference>
<evidence type="ECO:0000313" key="2">
    <source>
        <dbReference type="Proteomes" id="UP000054815"/>
    </source>
</evidence>
<comment type="caution">
    <text evidence="1">The sequence shown here is derived from an EMBL/GenBank/DDBJ whole genome shotgun (WGS) entry which is preliminary data.</text>
</comment>
<gene>
    <name evidence="1" type="ORF">T4E_609</name>
</gene>
<reference evidence="1 2" key="1">
    <citation type="submission" date="2015-01" db="EMBL/GenBank/DDBJ databases">
        <title>Evolution of Trichinella species and genotypes.</title>
        <authorList>
            <person name="Korhonen P.K."/>
            <person name="Edoardo P."/>
            <person name="Giuseppe L.R."/>
            <person name="Gasser R.B."/>
        </authorList>
    </citation>
    <scope>NUCLEOTIDE SEQUENCE [LARGE SCALE GENOMIC DNA]</scope>
    <source>
        <strain evidence="1">ISS141</strain>
    </source>
</reference>
<organism evidence="1 2">
    <name type="scientific">Trichinella pseudospiralis</name>
    <name type="common">Parasitic roundworm</name>
    <dbReference type="NCBI Taxonomy" id="6337"/>
    <lineage>
        <taxon>Eukaryota</taxon>
        <taxon>Metazoa</taxon>
        <taxon>Ecdysozoa</taxon>
        <taxon>Nematoda</taxon>
        <taxon>Enoplea</taxon>
        <taxon>Dorylaimia</taxon>
        <taxon>Trichinellida</taxon>
        <taxon>Trichinellidae</taxon>
        <taxon>Trichinella</taxon>
    </lineage>
</organism>
<dbReference type="EMBL" id="JYDU01001103">
    <property type="protein sequence ID" value="KRX72936.1"/>
    <property type="molecule type" value="Genomic_DNA"/>
</dbReference>
<name>A0A0V0WB20_TRIPS</name>
<proteinExistence type="predicted"/>
<evidence type="ECO:0000313" key="1">
    <source>
        <dbReference type="EMBL" id="KRX72936.1"/>
    </source>
</evidence>
<feature type="non-terminal residue" evidence="1">
    <location>
        <position position="48"/>
    </location>
</feature>
<sequence length="48" mass="5269">MAATLFKLTVAIASLQLGSRRNKLNALDALRALAVEIEMRKAMVGQKR</sequence>
<dbReference type="AlphaFoldDB" id="A0A0V0WB20"/>
<protein>
    <submittedName>
        <fullName evidence="1">Uncharacterized protein</fullName>
    </submittedName>
</protein>